<feature type="transmembrane region" description="Helical" evidence="5">
    <location>
        <begin position="353"/>
        <end position="376"/>
    </location>
</feature>
<feature type="transmembrane region" description="Helical" evidence="5">
    <location>
        <begin position="549"/>
        <end position="571"/>
    </location>
</feature>
<dbReference type="InterPro" id="IPR036259">
    <property type="entry name" value="MFS_trans_sf"/>
</dbReference>
<evidence type="ECO:0000256" key="3">
    <source>
        <dbReference type="ARBA" id="ARBA00023136"/>
    </source>
</evidence>
<feature type="transmembrane region" description="Helical" evidence="5">
    <location>
        <begin position="487"/>
        <end position="510"/>
    </location>
</feature>
<gene>
    <name evidence="6" type="ORF">BaRGS_00012469</name>
</gene>
<organism evidence="6 7">
    <name type="scientific">Batillaria attramentaria</name>
    <dbReference type="NCBI Taxonomy" id="370345"/>
    <lineage>
        <taxon>Eukaryota</taxon>
        <taxon>Metazoa</taxon>
        <taxon>Spiralia</taxon>
        <taxon>Lophotrochozoa</taxon>
        <taxon>Mollusca</taxon>
        <taxon>Gastropoda</taxon>
        <taxon>Caenogastropoda</taxon>
        <taxon>Sorbeoconcha</taxon>
        <taxon>Cerithioidea</taxon>
        <taxon>Batillariidae</taxon>
        <taxon>Batillaria</taxon>
    </lineage>
</organism>
<feature type="compositionally biased region" description="Polar residues" evidence="4">
    <location>
        <begin position="216"/>
        <end position="242"/>
    </location>
</feature>
<dbReference type="AlphaFoldDB" id="A0ABD0L9R3"/>
<feature type="transmembrane region" description="Helical" evidence="5">
    <location>
        <begin position="98"/>
        <end position="120"/>
    </location>
</feature>
<evidence type="ECO:0000313" key="6">
    <source>
        <dbReference type="EMBL" id="KAK7496304.1"/>
    </source>
</evidence>
<keyword evidence="2 5" id="KW-1133">Transmembrane helix</keyword>
<feature type="transmembrane region" description="Helical" evidence="5">
    <location>
        <begin position="577"/>
        <end position="601"/>
    </location>
</feature>
<feature type="transmembrane region" description="Helical" evidence="5">
    <location>
        <begin position="127"/>
        <end position="145"/>
    </location>
</feature>
<feature type="region of interest" description="Disordered" evidence="4">
    <location>
        <begin position="383"/>
        <end position="411"/>
    </location>
</feature>
<evidence type="ECO:0000256" key="4">
    <source>
        <dbReference type="SAM" id="MobiDB-lite"/>
    </source>
</evidence>
<feature type="transmembrane region" description="Helical" evidence="5">
    <location>
        <begin position="417"/>
        <end position="436"/>
    </location>
</feature>
<dbReference type="Gene3D" id="1.20.1250.20">
    <property type="entry name" value="MFS general substrate transporter like domains"/>
    <property type="match status" value="2"/>
</dbReference>
<dbReference type="Proteomes" id="UP001519460">
    <property type="component" value="Unassembled WGS sequence"/>
</dbReference>
<keyword evidence="1 5" id="KW-0812">Transmembrane</keyword>
<feature type="region of interest" description="Disordered" evidence="4">
    <location>
        <begin position="261"/>
        <end position="283"/>
    </location>
</feature>
<name>A0ABD0L9R3_9CAEN</name>
<keyword evidence="7" id="KW-1185">Reference proteome</keyword>
<feature type="transmembrane region" description="Helical" evidence="5">
    <location>
        <begin position="516"/>
        <end position="537"/>
    </location>
</feature>
<keyword evidence="3 5" id="KW-0472">Membrane</keyword>
<feature type="compositionally biased region" description="Basic and acidic residues" evidence="4">
    <location>
        <begin position="23"/>
        <end position="42"/>
    </location>
</feature>
<evidence type="ECO:0000313" key="7">
    <source>
        <dbReference type="Proteomes" id="UP001519460"/>
    </source>
</evidence>
<proteinExistence type="predicted"/>
<dbReference type="PANTHER" id="PTHR23121">
    <property type="entry name" value="SODIUM-DEPENDENT GLUCOSE TRANSPORTER 1"/>
    <property type="match status" value="1"/>
</dbReference>
<feature type="transmembrane region" description="Helical" evidence="5">
    <location>
        <begin position="60"/>
        <end position="78"/>
    </location>
</feature>
<evidence type="ECO:0000256" key="5">
    <source>
        <dbReference type="SAM" id="Phobius"/>
    </source>
</evidence>
<feature type="compositionally biased region" description="Polar residues" evidence="4">
    <location>
        <begin position="261"/>
        <end position="271"/>
    </location>
</feature>
<evidence type="ECO:0000256" key="2">
    <source>
        <dbReference type="ARBA" id="ARBA00022989"/>
    </source>
</evidence>
<dbReference type="EMBL" id="JACVVK020000068">
    <property type="protein sequence ID" value="KAK7496304.1"/>
    <property type="molecule type" value="Genomic_DNA"/>
</dbReference>
<feature type="transmembrane region" description="Helical" evidence="5">
    <location>
        <begin position="460"/>
        <end position="480"/>
    </location>
</feature>
<dbReference type="SUPFAM" id="SSF103473">
    <property type="entry name" value="MFS general substrate transporter"/>
    <property type="match status" value="2"/>
</dbReference>
<protein>
    <recommendedName>
        <fullName evidence="8">Sodium-dependent glucose transporter 1</fullName>
    </recommendedName>
</protein>
<comment type="caution">
    <text evidence="6">The sequence shown here is derived from an EMBL/GenBank/DDBJ whole genome shotgun (WGS) entry which is preliminary data.</text>
</comment>
<evidence type="ECO:0000256" key="1">
    <source>
        <dbReference type="ARBA" id="ARBA00022692"/>
    </source>
</evidence>
<feature type="region of interest" description="Disordered" evidence="4">
    <location>
        <begin position="1"/>
        <end position="45"/>
    </location>
</feature>
<evidence type="ECO:0008006" key="8">
    <source>
        <dbReference type="Google" id="ProtNLM"/>
    </source>
</evidence>
<reference evidence="6 7" key="1">
    <citation type="journal article" date="2023" name="Sci. Data">
        <title>Genome assembly of the Korean intertidal mud-creeper Batillaria attramentaria.</title>
        <authorList>
            <person name="Patra A.K."/>
            <person name="Ho P.T."/>
            <person name="Jun S."/>
            <person name="Lee S.J."/>
            <person name="Kim Y."/>
            <person name="Won Y.J."/>
        </authorList>
    </citation>
    <scope>NUCLEOTIDE SEQUENCE [LARGE SCALE GENOMIC DNA]</scope>
    <source>
        <strain evidence="6">Wonlab-2016</strain>
    </source>
</reference>
<feature type="compositionally biased region" description="Basic and acidic residues" evidence="4">
    <location>
        <begin position="384"/>
        <end position="406"/>
    </location>
</feature>
<dbReference type="PANTHER" id="PTHR23121:SF9">
    <property type="entry name" value="SODIUM-DEPENDENT GLUCOSE TRANSPORTER 1"/>
    <property type="match status" value="1"/>
</dbReference>
<feature type="region of interest" description="Disordered" evidence="4">
    <location>
        <begin position="213"/>
        <end position="243"/>
    </location>
</feature>
<dbReference type="InterPro" id="IPR011701">
    <property type="entry name" value="MFS"/>
</dbReference>
<accession>A0ABD0L9R3</accession>
<dbReference type="Pfam" id="PF07690">
    <property type="entry name" value="MFS_1"/>
    <property type="match status" value="1"/>
</dbReference>
<sequence length="634" mass="69566">MATTTDQPVIAETVHNQSLLHSPSEKNKSEEKGRKFNIKDSGGRQGWRSRLRNRDFRRKVWRTVWLCFSFLALGVSNAQKGPAFLDLQLITNTNVQQASAFFTAGSAGFVTGSLLAGLVYDLLSKSLSLILGLVALAALTAATPFCRQFTTMVAVIVLGAIFEGGVDTAGNADVIRTWGSEGGMAMQAIHFSFALGGVVAPLVTEPFLAPRLETGGPNTSTDFATALSSTSQDRPSVSTTSPGLLPLTKDVVQMYGSNSSEFLYPNSSQNDPTPPSHIRRGTGSVTKHFNHTLTTDVPFSLFTNLTDRDEGHIQQTFMDVDVRPVNLVPEAKNNATFNVSATKLTSSPLETQVHYAFIICALFTLFPAVPLLVGYASNKHQKKTDKTAKEKQKTDERKDHDAKLEDDSSSEDGLPRALFVVVLVWVCVFFMLYSAIEDTIANYLATFVVMQLDWSKSDGALLTSTFWGCFAASRFVCILVSRMVTTVQLLTTCCILMLLFFVGFLVASLLSLHWAVWTFTALIGASMSAIFPGAFSWMEVELMAVTGRITSVIMLAASLGLMISPLVLGHLMETRGAIWLAYILLGEALACLLTYLLLLLFSRTQLRPRYGRRRHQHHVTYIQESDRTQADTFL</sequence>